<reference evidence="1 2" key="1">
    <citation type="submission" date="2017-02" db="EMBL/GenBank/DDBJ databases">
        <title>Chromobacterium haemolyticum H5244.</title>
        <authorList>
            <person name="Gulvik C.A."/>
        </authorList>
    </citation>
    <scope>NUCLEOTIDE SEQUENCE [LARGE SCALE GENOMIC DNA]</scope>
    <source>
        <strain evidence="1 2">H5244</strain>
    </source>
</reference>
<evidence type="ECO:0000313" key="1">
    <source>
        <dbReference type="EMBL" id="OQS43097.1"/>
    </source>
</evidence>
<organism evidence="1 2">
    <name type="scientific">Chromobacterium haemolyticum</name>
    <dbReference type="NCBI Taxonomy" id="394935"/>
    <lineage>
        <taxon>Bacteria</taxon>
        <taxon>Pseudomonadati</taxon>
        <taxon>Pseudomonadota</taxon>
        <taxon>Betaproteobacteria</taxon>
        <taxon>Neisseriales</taxon>
        <taxon>Chromobacteriaceae</taxon>
        <taxon>Chromobacterium</taxon>
    </lineage>
</organism>
<proteinExistence type="predicted"/>
<dbReference type="PANTHER" id="PTHR30283">
    <property type="entry name" value="PEROXIDE STRESS RESPONSE PROTEIN YAAA"/>
    <property type="match status" value="1"/>
</dbReference>
<sequence length="66" mass="7386">MNAAIVAPFFQDKKNDRCKIISFYAKRARGPMARRAVRRGVTNPAALRNFDSEGYTFEAASTCQLS</sequence>
<evidence type="ECO:0000313" key="2">
    <source>
        <dbReference type="Proteomes" id="UP000192721"/>
    </source>
</evidence>
<dbReference type="Proteomes" id="UP000192721">
    <property type="component" value="Unassembled WGS sequence"/>
</dbReference>
<dbReference type="GO" id="GO:0033194">
    <property type="term" value="P:response to hydroperoxide"/>
    <property type="evidence" value="ECO:0007669"/>
    <property type="project" value="TreeGrafter"/>
</dbReference>
<dbReference type="AlphaFoldDB" id="A0A1W0D7V8"/>
<name>A0A1W0D7V8_9NEIS</name>
<accession>A0A1W0D7V8</accession>
<protein>
    <submittedName>
        <fullName evidence="1">Uncharacterized protein</fullName>
    </submittedName>
</protein>
<dbReference type="RefSeq" id="WP_231138182.1">
    <property type="nucleotide sequence ID" value="NZ_CP109905.1"/>
</dbReference>
<dbReference type="EMBL" id="MUKV01000003">
    <property type="protein sequence ID" value="OQS43097.1"/>
    <property type="molecule type" value="Genomic_DNA"/>
</dbReference>
<dbReference type="PANTHER" id="PTHR30283:SF4">
    <property type="entry name" value="PEROXIDE STRESS RESISTANCE PROTEIN YAAA"/>
    <property type="match status" value="1"/>
</dbReference>
<dbReference type="GO" id="GO:0005829">
    <property type="term" value="C:cytosol"/>
    <property type="evidence" value="ECO:0007669"/>
    <property type="project" value="TreeGrafter"/>
</dbReference>
<comment type="caution">
    <text evidence="1">The sequence shown here is derived from an EMBL/GenBank/DDBJ whole genome shotgun (WGS) entry which is preliminary data.</text>
</comment>
<dbReference type="InterPro" id="IPR005583">
    <property type="entry name" value="YaaA"/>
</dbReference>
<gene>
    <name evidence="1" type="ORF">B0T45_03770</name>
</gene>
<dbReference type="Pfam" id="PF03883">
    <property type="entry name" value="H2O2_YaaD"/>
    <property type="match status" value="1"/>
</dbReference>